<comment type="caution">
    <text evidence="1">The sequence shown here is derived from an EMBL/GenBank/DDBJ whole genome shotgun (WGS) entry which is preliminary data.</text>
</comment>
<reference evidence="1 2" key="1">
    <citation type="journal article" date="2012" name="J. Bacteriol.">
        <title>Draft genome sequence of Methanobacterium formicicum DSM 3637, an archaebacterium isolated from the methane producer amoeba Pelomyxa palustris.</title>
        <authorList>
            <person name="Gutierrez G."/>
        </authorList>
    </citation>
    <scope>NUCLEOTIDE SEQUENCE [LARGE SCALE GENOMIC DNA]</scope>
    <source>
        <strain evidence="2">DSM 3637 / PP1</strain>
    </source>
</reference>
<accession>K2QEK3</accession>
<dbReference type="OrthoDB" id="69821at2157"/>
<dbReference type="RefSeq" id="WP_004029912.1">
    <property type="nucleotide sequence ID" value="NZ_AMPO01000002.1"/>
</dbReference>
<dbReference type="Proteomes" id="UP000007360">
    <property type="component" value="Unassembled WGS sequence"/>
</dbReference>
<keyword evidence="2" id="KW-1185">Reference proteome</keyword>
<evidence type="ECO:0000313" key="2">
    <source>
        <dbReference type="Proteomes" id="UP000007360"/>
    </source>
</evidence>
<organism evidence="1 2">
    <name type="scientific">Methanobacterium formicicum (strain DSM 3637 / PP1)</name>
    <dbReference type="NCBI Taxonomy" id="1204725"/>
    <lineage>
        <taxon>Archaea</taxon>
        <taxon>Methanobacteriati</taxon>
        <taxon>Methanobacteriota</taxon>
        <taxon>Methanomada group</taxon>
        <taxon>Methanobacteria</taxon>
        <taxon>Methanobacteriales</taxon>
        <taxon>Methanobacteriaceae</taxon>
        <taxon>Methanobacterium</taxon>
    </lineage>
</organism>
<dbReference type="EMBL" id="AMPO01000002">
    <property type="protein sequence ID" value="EKF86521.1"/>
    <property type="molecule type" value="Genomic_DNA"/>
</dbReference>
<proteinExistence type="predicted"/>
<protein>
    <submittedName>
        <fullName evidence="1">Uncharacterized protein</fullName>
    </submittedName>
</protein>
<name>K2QEK3_METFP</name>
<dbReference type="PATRIC" id="fig|1204725.3.peg.710"/>
<evidence type="ECO:0000313" key="1">
    <source>
        <dbReference type="EMBL" id="EKF86521.1"/>
    </source>
</evidence>
<sequence>MNEHIIESQIHTIPYKMTLQPQLLGKQQQTVLNKYIMPLLKNKGIELKDVGESFHTLLSPLRLERIKENRSFYLVLKGSSHSKKPVTVLINPAK</sequence>
<gene>
    <name evidence="1" type="ORF">A994_03523</name>
</gene>
<dbReference type="AlphaFoldDB" id="K2QEK3"/>